<proteinExistence type="predicted"/>
<keyword evidence="3" id="KW-1185">Reference proteome</keyword>
<gene>
    <name evidence="2" type="ORF">SEMRO_1455_G274160.1</name>
</gene>
<reference evidence="2" key="1">
    <citation type="submission" date="2020-06" db="EMBL/GenBank/DDBJ databases">
        <authorList>
            <consortium name="Plant Systems Biology data submission"/>
        </authorList>
    </citation>
    <scope>NUCLEOTIDE SEQUENCE</scope>
    <source>
        <strain evidence="2">D6</strain>
    </source>
</reference>
<dbReference type="Proteomes" id="UP001153069">
    <property type="component" value="Unassembled WGS sequence"/>
</dbReference>
<evidence type="ECO:0000313" key="3">
    <source>
        <dbReference type="Proteomes" id="UP001153069"/>
    </source>
</evidence>
<dbReference type="Gene3D" id="3.40.50.1820">
    <property type="entry name" value="alpha/beta hydrolase"/>
    <property type="match status" value="1"/>
</dbReference>
<dbReference type="OrthoDB" id="40037at2759"/>
<protein>
    <recommendedName>
        <fullName evidence="1">Fungal lipase-type domain-containing protein</fullName>
    </recommendedName>
</protein>
<sequence>MEPNPGFESFQVFEDINDCAVVARKGDTCMAVFQATNFDNPLDVMQLLDYNLDTVGSCTFRAGIVSAYRSSYYEGFVREVDRCMSMTRNMHAKLILGGHSQGGAIAVVASADLKRHNPTVVTFGSIRALHEDCPDVVPENHYRFANALHSTYDYWPMVMNKNGDHFGHAVYLDPMSSNLATYTGLNDDTNREPTDMLENHDPDIYYVALSQLIHAAPQSMQCASGDGAAVIGLRMLGWEDGHYCIGADECKGSFCTDNHCASTRL</sequence>
<evidence type="ECO:0000259" key="1">
    <source>
        <dbReference type="Pfam" id="PF01764"/>
    </source>
</evidence>
<dbReference type="InterPro" id="IPR029058">
    <property type="entry name" value="AB_hydrolase_fold"/>
</dbReference>
<dbReference type="EMBL" id="CAICTM010001453">
    <property type="protein sequence ID" value="CAB9523781.1"/>
    <property type="molecule type" value="Genomic_DNA"/>
</dbReference>
<evidence type="ECO:0000313" key="2">
    <source>
        <dbReference type="EMBL" id="CAB9523781.1"/>
    </source>
</evidence>
<dbReference type="InterPro" id="IPR002921">
    <property type="entry name" value="Fungal_lipase-type"/>
</dbReference>
<feature type="domain" description="Fungal lipase-type" evidence="1">
    <location>
        <begin position="51"/>
        <end position="138"/>
    </location>
</feature>
<dbReference type="AlphaFoldDB" id="A0A9N8HRZ0"/>
<dbReference type="SUPFAM" id="SSF53474">
    <property type="entry name" value="alpha/beta-Hydrolases"/>
    <property type="match status" value="1"/>
</dbReference>
<comment type="caution">
    <text evidence="2">The sequence shown here is derived from an EMBL/GenBank/DDBJ whole genome shotgun (WGS) entry which is preliminary data.</text>
</comment>
<accession>A0A9N8HRZ0</accession>
<dbReference type="GO" id="GO:0006629">
    <property type="term" value="P:lipid metabolic process"/>
    <property type="evidence" value="ECO:0007669"/>
    <property type="project" value="InterPro"/>
</dbReference>
<name>A0A9N8HRZ0_9STRA</name>
<organism evidence="2 3">
    <name type="scientific">Seminavis robusta</name>
    <dbReference type="NCBI Taxonomy" id="568900"/>
    <lineage>
        <taxon>Eukaryota</taxon>
        <taxon>Sar</taxon>
        <taxon>Stramenopiles</taxon>
        <taxon>Ochrophyta</taxon>
        <taxon>Bacillariophyta</taxon>
        <taxon>Bacillariophyceae</taxon>
        <taxon>Bacillariophycidae</taxon>
        <taxon>Naviculales</taxon>
        <taxon>Naviculaceae</taxon>
        <taxon>Seminavis</taxon>
    </lineage>
</organism>
<dbReference type="Pfam" id="PF01764">
    <property type="entry name" value="Lipase_3"/>
    <property type="match status" value="1"/>
</dbReference>